<organism evidence="1 2">
    <name type="scientific">Sphingobacterium allocomposti</name>
    <dbReference type="NCBI Taxonomy" id="415956"/>
    <lineage>
        <taxon>Bacteria</taxon>
        <taxon>Pseudomonadati</taxon>
        <taxon>Bacteroidota</taxon>
        <taxon>Sphingobacteriia</taxon>
        <taxon>Sphingobacteriales</taxon>
        <taxon>Sphingobacteriaceae</taxon>
        <taxon>Sphingobacterium</taxon>
    </lineage>
</organism>
<dbReference type="Proteomes" id="UP000325105">
    <property type="component" value="Unassembled WGS sequence"/>
</dbReference>
<comment type="caution">
    <text evidence="1">The sequence shown here is derived from an EMBL/GenBank/DDBJ whole genome shotgun (WGS) entry which is preliminary data.</text>
</comment>
<keyword evidence="2" id="KW-1185">Reference proteome</keyword>
<sequence length="34" mass="4064">MESIMEKYIRKKYRKRGDNYKLSEGIKVAAQELS</sequence>
<protein>
    <submittedName>
        <fullName evidence="1">Uncharacterized protein</fullName>
    </submittedName>
</protein>
<evidence type="ECO:0000313" key="1">
    <source>
        <dbReference type="EMBL" id="TYP96317.1"/>
    </source>
</evidence>
<dbReference type="EMBL" id="VNHX01000006">
    <property type="protein sequence ID" value="TYP96317.1"/>
    <property type="molecule type" value="Genomic_DNA"/>
</dbReference>
<proteinExistence type="predicted"/>
<gene>
    <name evidence="1" type="ORF">BC792_10624</name>
</gene>
<name>A0A5S5DK77_9SPHI</name>
<reference evidence="1 2" key="1">
    <citation type="submission" date="2019-07" db="EMBL/GenBank/DDBJ databases">
        <title>Genomic Encyclopedia of Archaeal and Bacterial Type Strains, Phase II (KMG-II): from individual species to whole genera.</title>
        <authorList>
            <person name="Goeker M."/>
        </authorList>
    </citation>
    <scope>NUCLEOTIDE SEQUENCE [LARGE SCALE GENOMIC DNA]</scope>
    <source>
        <strain evidence="1 2">DSM 18850</strain>
    </source>
</reference>
<evidence type="ECO:0000313" key="2">
    <source>
        <dbReference type="Proteomes" id="UP000325105"/>
    </source>
</evidence>
<dbReference type="AlphaFoldDB" id="A0A5S5DK77"/>
<accession>A0A5S5DK77</accession>